<dbReference type="Pfam" id="PF06113">
    <property type="entry name" value="BRE"/>
    <property type="match status" value="1"/>
</dbReference>
<comment type="similarity">
    <text evidence="15">Belongs to the BABAM2 family.</text>
</comment>
<evidence type="ECO:0000256" key="4">
    <source>
        <dbReference type="ARBA" id="ARBA00022490"/>
    </source>
</evidence>
<dbReference type="InterPro" id="IPR010358">
    <property type="entry name" value="BRE"/>
</dbReference>
<name>A0AAN9PMN9_CLITE</name>
<evidence type="ECO:0000256" key="10">
    <source>
        <dbReference type="ARBA" id="ARBA00022786"/>
    </source>
</evidence>
<proteinExistence type="inferred from homology"/>
<comment type="subcellular location">
    <subcellularLocation>
        <location evidence="2">Cytoplasm</location>
    </subcellularLocation>
    <subcellularLocation>
        <location evidence="1">Nucleus</location>
    </subcellularLocation>
</comment>
<protein>
    <recommendedName>
        <fullName evidence="3">BRISC and BRCA1-A complex member 2</fullName>
    </recommendedName>
    <alternativeName>
        <fullName evidence="16">BRCA1-A complex subunit BRE</fullName>
    </alternativeName>
    <alternativeName>
        <fullName evidence="17">BRCA1/BRCA2-containing complex subunit 45</fullName>
    </alternativeName>
</protein>
<evidence type="ECO:0000256" key="12">
    <source>
        <dbReference type="ARBA" id="ARBA00023204"/>
    </source>
</evidence>
<dbReference type="EMBL" id="JAYKXN010000003">
    <property type="protein sequence ID" value="KAK7303529.1"/>
    <property type="molecule type" value="Genomic_DNA"/>
</dbReference>
<sequence length="165" mass="19131">MAAAGAENVPPFIAAQLTYLLSNFHHTLKIEQMWSSDNYNSSAIDRFTLLIPYCLDFIKWDLIYNVECPTSPPDVVFGPEDEAFHPFHMRPSVEPAQSSNCLADWNYKDPTRLLLLFQFLRDQYVLYQKIRVGELEDERLKFELNTILHREGIEMHMSLGAEKCS</sequence>
<dbReference type="GO" id="GO:0051301">
    <property type="term" value="P:cell division"/>
    <property type="evidence" value="ECO:0007669"/>
    <property type="project" value="UniProtKB-KW"/>
</dbReference>
<evidence type="ECO:0000256" key="7">
    <source>
        <dbReference type="ARBA" id="ARBA00022737"/>
    </source>
</evidence>
<evidence type="ECO:0000256" key="14">
    <source>
        <dbReference type="ARBA" id="ARBA00023306"/>
    </source>
</evidence>
<dbReference type="GO" id="GO:0006302">
    <property type="term" value="P:double-strand break repair"/>
    <property type="evidence" value="ECO:0007669"/>
    <property type="project" value="TreeGrafter"/>
</dbReference>
<evidence type="ECO:0000256" key="11">
    <source>
        <dbReference type="ARBA" id="ARBA00022853"/>
    </source>
</evidence>
<evidence type="ECO:0000256" key="3">
    <source>
        <dbReference type="ARBA" id="ARBA00019438"/>
    </source>
</evidence>
<dbReference type="GO" id="GO:0005737">
    <property type="term" value="C:cytoplasm"/>
    <property type="evidence" value="ECO:0007669"/>
    <property type="project" value="UniProtKB-SubCell"/>
</dbReference>
<keyword evidence="19" id="KW-1185">Reference proteome</keyword>
<keyword evidence="6" id="KW-0053">Apoptosis</keyword>
<organism evidence="18 19">
    <name type="scientific">Clitoria ternatea</name>
    <name type="common">Butterfly pea</name>
    <dbReference type="NCBI Taxonomy" id="43366"/>
    <lineage>
        <taxon>Eukaryota</taxon>
        <taxon>Viridiplantae</taxon>
        <taxon>Streptophyta</taxon>
        <taxon>Embryophyta</taxon>
        <taxon>Tracheophyta</taxon>
        <taxon>Spermatophyta</taxon>
        <taxon>Magnoliopsida</taxon>
        <taxon>eudicotyledons</taxon>
        <taxon>Gunneridae</taxon>
        <taxon>Pentapetalae</taxon>
        <taxon>rosids</taxon>
        <taxon>fabids</taxon>
        <taxon>Fabales</taxon>
        <taxon>Fabaceae</taxon>
        <taxon>Papilionoideae</taxon>
        <taxon>50 kb inversion clade</taxon>
        <taxon>NPAAA clade</taxon>
        <taxon>indigoferoid/millettioid clade</taxon>
        <taxon>Phaseoleae</taxon>
        <taxon>Clitoria</taxon>
    </lineage>
</organism>
<evidence type="ECO:0000256" key="16">
    <source>
        <dbReference type="ARBA" id="ARBA00032491"/>
    </source>
</evidence>
<keyword evidence="9" id="KW-0498">Mitosis</keyword>
<comment type="caution">
    <text evidence="18">The sequence shown here is derived from an EMBL/GenBank/DDBJ whole genome shotgun (WGS) entry which is preliminary data.</text>
</comment>
<keyword evidence="8" id="KW-0227">DNA damage</keyword>
<keyword evidence="4" id="KW-0963">Cytoplasm</keyword>
<evidence type="ECO:0000256" key="17">
    <source>
        <dbReference type="ARBA" id="ARBA00032630"/>
    </source>
</evidence>
<evidence type="ECO:0000256" key="1">
    <source>
        <dbReference type="ARBA" id="ARBA00004123"/>
    </source>
</evidence>
<evidence type="ECO:0000256" key="5">
    <source>
        <dbReference type="ARBA" id="ARBA00022618"/>
    </source>
</evidence>
<evidence type="ECO:0000313" key="18">
    <source>
        <dbReference type="EMBL" id="KAK7303529.1"/>
    </source>
</evidence>
<keyword evidence="11" id="KW-0156">Chromatin regulator</keyword>
<accession>A0AAN9PMN9</accession>
<dbReference type="Proteomes" id="UP001359559">
    <property type="component" value="Unassembled WGS sequence"/>
</dbReference>
<dbReference type="GO" id="GO:0070552">
    <property type="term" value="C:BRISC complex"/>
    <property type="evidence" value="ECO:0007669"/>
    <property type="project" value="InterPro"/>
</dbReference>
<dbReference type="GO" id="GO:0006325">
    <property type="term" value="P:chromatin organization"/>
    <property type="evidence" value="ECO:0007669"/>
    <property type="project" value="UniProtKB-KW"/>
</dbReference>
<keyword evidence="5" id="KW-0132">Cell division</keyword>
<keyword evidence="14" id="KW-0131">Cell cycle</keyword>
<evidence type="ECO:0000313" key="19">
    <source>
        <dbReference type="Proteomes" id="UP001359559"/>
    </source>
</evidence>
<evidence type="ECO:0000256" key="2">
    <source>
        <dbReference type="ARBA" id="ARBA00004496"/>
    </source>
</evidence>
<keyword evidence="7" id="KW-0677">Repeat</keyword>
<dbReference type="PANTHER" id="PTHR15189">
    <property type="entry name" value="BRISC AND BRCA1-A COMPLEX MEMBER 2"/>
    <property type="match status" value="1"/>
</dbReference>
<dbReference type="PANTHER" id="PTHR15189:SF7">
    <property type="entry name" value="BRISC AND BRCA1-A COMPLEX MEMBER 2"/>
    <property type="match status" value="1"/>
</dbReference>
<keyword evidence="10" id="KW-0833">Ubl conjugation pathway</keyword>
<evidence type="ECO:0000256" key="8">
    <source>
        <dbReference type="ARBA" id="ARBA00022763"/>
    </source>
</evidence>
<evidence type="ECO:0000256" key="15">
    <source>
        <dbReference type="ARBA" id="ARBA00025766"/>
    </source>
</evidence>
<evidence type="ECO:0000256" key="13">
    <source>
        <dbReference type="ARBA" id="ARBA00023242"/>
    </source>
</evidence>
<keyword evidence="12" id="KW-0234">DNA repair</keyword>
<keyword evidence="13" id="KW-0539">Nucleus</keyword>
<reference evidence="18 19" key="1">
    <citation type="submission" date="2024-01" db="EMBL/GenBank/DDBJ databases">
        <title>The genomes of 5 underutilized Papilionoideae crops provide insights into root nodulation and disease resistance.</title>
        <authorList>
            <person name="Yuan L."/>
        </authorList>
    </citation>
    <scope>NUCLEOTIDE SEQUENCE [LARGE SCALE GENOMIC DNA]</scope>
    <source>
        <strain evidence="18">LY-2023</strain>
        <tissue evidence="18">Leaf</tissue>
    </source>
</reference>
<dbReference type="AlphaFoldDB" id="A0AAN9PMN9"/>
<gene>
    <name evidence="18" type="ORF">RJT34_14436</name>
</gene>
<evidence type="ECO:0000256" key="6">
    <source>
        <dbReference type="ARBA" id="ARBA00022703"/>
    </source>
</evidence>
<evidence type="ECO:0000256" key="9">
    <source>
        <dbReference type="ARBA" id="ARBA00022776"/>
    </source>
</evidence>